<evidence type="ECO:0000313" key="2">
    <source>
        <dbReference type="Proteomes" id="UP000239156"/>
    </source>
</evidence>
<accession>A0A2S4VTD1</accession>
<reference evidence="1" key="1">
    <citation type="submission" date="2017-12" db="EMBL/GenBank/DDBJ databases">
        <title>Gene loss provides genomic basis for host adaptation in cereal stripe rust fungi.</title>
        <authorList>
            <person name="Xia C."/>
        </authorList>
    </citation>
    <scope>NUCLEOTIDE SEQUENCE [LARGE SCALE GENOMIC DNA]</scope>
    <source>
        <strain evidence="1">93-210</strain>
    </source>
</reference>
<sequence length="29" mass="3336">MLPWIIPWNGFLRNQNDSLRRVAISPIGA</sequence>
<dbReference type="Proteomes" id="UP000239156">
    <property type="component" value="Unassembled WGS sequence"/>
</dbReference>
<name>A0A2S4VTD1_9BASI</name>
<proteinExistence type="predicted"/>
<organism evidence="1 2">
    <name type="scientific">Puccinia striiformis</name>
    <dbReference type="NCBI Taxonomy" id="27350"/>
    <lineage>
        <taxon>Eukaryota</taxon>
        <taxon>Fungi</taxon>
        <taxon>Dikarya</taxon>
        <taxon>Basidiomycota</taxon>
        <taxon>Pucciniomycotina</taxon>
        <taxon>Pucciniomycetes</taxon>
        <taxon>Pucciniales</taxon>
        <taxon>Pucciniaceae</taxon>
        <taxon>Puccinia</taxon>
    </lineage>
</organism>
<dbReference type="VEuPathDB" id="FungiDB:PSTT_04328"/>
<protein>
    <submittedName>
        <fullName evidence="1">Uncharacterized protein</fullName>
    </submittedName>
</protein>
<gene>
    <name evidence="1" type="ORF">PSTT_04328</name>
</gene>
<evidence type="ECO:0000313" key="1">
    <source>
        <dbReference type="EMBL" id="POW12796.1"/>
    </source>
</evidence>
<dbReference type="AlphaFoldDB" id="A0A2S4VTD1"/>
<dbReference type="EMBL" id="PKSL01000029">
    <property type="protein sequence ID" value="POW12796.1"/>
    <property type="molecule type" value="Genomic_DNA"/>
</dbReference>
<keyword evidence="2" id="KW-1185">Reference proteome</keyword>
<comment type="caution">
    <text evidence="1">The sequence shown here is derived from an EMBL/GenBank/DDBJ whole genome shotgun (WGS) entry which is preliminary data.</text>
</comment>